<dbReference type="Gene3D" id="3.30.710.10">
    <property type="entry name" value="Potassium Channel Kv1.1, Chain A"/>
    <property type="match status" value="1"/>
</dbReference>
<dbReference type="SUPFAM" id="SSF54695">
    <property type="entry name" value="POZ domain"/>
    <property type="match status" value="1"/>
</dbReference>
<organism evidence="2 3">
    <name type="scientific">Armillaria ostoyae</name>
    <name type="common">Armillaria root rot fungus</name>
    <dbReference type="NCBI Taxonomy" id="47428"/>
    <lineage>
        <taxon>Eukaryota</taxon>
        <taxon>Fungi</taxon>
        <taxon>Dikarya</taxon>
        <taxon>Basidiomycota</taxon>
        <taxon>Agaricomycotina</taxon>
        <taxon>Agaricomycetes</taxon>
        <taxon>Agaricomycetidae</taxon>
        <taxon>Agaricales</taxon>
        <taxon>Marasmiineae</taxon>
        <taxon>Physalacriaceae</taxon>
        <taxon>Armillaria</taxon>
    </lineage>
</organism>
<evidence type="ECO:0000313" key="3">
    <source>
        <dbReference type="Proteomes" id="UP000219338"/>
    </source>
</evidence>
<feature type="domain" description="BTB" evidence="1">
    <location>
        <begin position="18"/>
        <end position="91"/>
    </location>
</feature>
<protein>
    <recommendedName>
        <fullName evidence="1">BTB domain-containing protein</fullName>
    </recommendedName>
</protein>
<evidence type="ECO:0000313" key="2">
    <source>
        <dbReference type="EMBL" id="SJL06703.1"/>
    </source>
</evidence>
<accession>A0A284RD79</accession>
<dbReference type="PROSITE" id="PS50097">
    <property type="entry name" value="BTB"/>
    <property type="match status" value="1"/>
</dbReference>
<dbReference type="InterPro" id="IPR000210">
    <property type="entry name" value="BTB/POZ_dom"/>
</dbReference>
<dbReference type="OMA" id="GHHCRES"/>
<gene>
    <name evidence="2" type="ORF">ARMOST_10045</name>
</gene>
<dbReference type="OrthoDB" id="3220652at2759"/>
<dbReference type="Proteomes" id="UP000219338">
    <property type="component" value="Unassembled WGS sequence"/>
</dbReference>
<evidence type="ECO:0000259" key="1">
    <source>
        <dbReference type="PROSITE" id="PS50097"/>
    </source>
</evidence>
<dbReference type="InterPro" id="IPR011333">
    <property type="entry name" value="SKP1/BTB/POZ_sf"/>
</dbReference>
<keyword evidence="3" id="KW-1185">Reference proteome</keyword>
<dbReference type="SMART" id="SM00225">
    <property type="entry name" value="BTB"/>
    <property type="match status" value="1"/>
</dbReference>
<dbReference type="STRING" id="47428.A0A284RD79"/>
<reference evidence="3" key="1">
    <citation type="journal article" date="2017" name="Nat. Ecol. Evol.">
        <title>Genome expansion and lineage-specific genetic innovations in the forest pathogenic fungi Armillaria.</title>
        <authorList>
            <person name="Sipos G."/>
            <person name="Prasanna A.N."/>
            <person name="Walter M.C."/>
            <person name="O'Connor E."/>
            <person name="Balint B."/>
            <person name="Krizsan K."/>
            <person name="Kiss B."/>
            <person name="Hess J."/>
            <person name="Varga T."/>
            <person name="Slot J."/>
            <person name="Riley R."/>
            <person name="Boka B."/>
            <person name="Rigling D."/>
            <person name="Barry K."/>
            <person name="Lee J."/>
            <person name="Mihaltcheva S."/>
            <person name="LaButti K."/>
            <person name="Lipzen A."/>
            <person name="Waldron R."/>
            <person name="Moloney N.M."/>
            <person name="Sperisen C."/>
            <person name="Kredics L."/>
            <person name="Vagvoelgyi C."/>
            <person name="Patrignani A."/>
            <person name="Fitzpatrick D."/>
            <person name="Nagy I."/>
            <person name="Doyle S."/>
            <person name="Anderson J.B."/>
            <person name="Grigoriev I.V."/>
            <person name="Gueldener U."/>
            <person name="Muensterkoetter M."/>
            <person name="Nagy L.G."/>
        </authorList>
    </citation>
    <scope>NUCLEOTIDE SEQUENCE [LARGE SCALE GENOMIC DNA]</scope>
    <source>
        <strain evidence="3">C18/9</strain>
    </source>
</reference>
<dbReference type="AlphaFoldDB" id="A0A284RD79"/>
<proteinExistence type="predicted"/>
<name>A0A284RD79_ARMOS</name>
<sequence>MSTLSTTTISDAFWFEDGNIVLIAANVAFKVHRGQLSRHSEVFEGLFDLPQPPEEVDDIYDGTPFVELHDSAQDVGYFLGALYDGLYFLKTSASDFARISAVLRLSTKYLAEHLRVQCMTRLTQDWPTTLAGWDLREQQATDENGRYLPRERTCHPIHVISLSIELGLIEFLPAAFYDLCRYGPSKIVAGCPSLSDPSSAVTLSTDILRRTLRGREIGQQFTARFVLEEIQGRTPTADCPHPDLCIQAFYYITLNLLRAVGGIACGRDADPLFTLTQSMGMPDRNDFSDGQKECSLRVCGMCKVEFIDDCAKARGEVWGLLGSWFGLEG</sequence>
<dbReference type="EMBL" id="FUEG01000007">
    <property type="protein sequence ID" value="SJL06703.1"/>
    <property type="molecule type" value="Genomic_DNA"/>
</dbReference>
<dbReference type="Pfam" id="PF00651">
    <property type="entry name" value="BTB"/>
    <property type="match status" value="1"/>
</dbReference>